<keyword evidence="1" id="KW-0472">Membrane</keyword>
<dbReference type="RefSeq" id="WP_155872709.1">
    <property type="nucleotide sequence ID" value="NZ_CP168248.1"/>
</dbReference>
<feature type="transmembrane region" description="Helical" evidence="1">
    <location>
        <begin position="41"/>
        <end position="59"/>
    </location>
</feature>
<feature type="transmembrane region" description="Helical" evidence="1">
    <location>
        <begin position="71"/>
        <end position="89"/>
    </location>
</feature>
<feature type="transmembrane region" description="Helical" evidence="1">
    <location>
        <begin position="13"/>
        <end position="34"/>
    </location>
</feature>
<proteinExistence type="predicted"/>
<name>A0A6I8MFU9_9CORY</name>
<evidence type="ECO:0000313" key="4">
    <source>
        <dbReference type="Proteomes" id="UP000423525"/>
    </source>
</evidence>
<keyword evidence="5" id="KW-1185">Reference proteome</keyword>
<dbReference type="GO" id="GO:0016787">
    <property type="term" value="F:hydrolase activity"/>
    <property type="evidence" value="ECO:0007669"/>
    <property type="project" value="UniProtKB-KW"/>
</dbReference>
<feature type="transmembrane region" description="Helical" evidence="1">
    <location>
        <begin position="96"/>
        <end position="120"/>
    </location>
</feature>
<keyword evidence="2" id="KW-0378">Hydrolase</keyword>
<reference evidence="2 5" key="2">
    <citation type="submission" date="2023-03" db="EMBL/GenBank/DDBJ databases">
        <title>Whole genome sequence of the first Corynebacterium rouxii strains isolated in Brazil: a recent member of Corynebacterium diphtheriae complex.</title>
        <authorList>
            <person name="Vieira V."/>
            <person name="Ramos J.N."/>
            <person name="Araujo M.R.B."/>
            <person name="Baio P.V."/>
            <person name="Sant'Anna L.O."/>
            <person name="Veras J.F.C."/>
            <person name="Vieira E.M.D."/>
            <person name="Sousa M.A.B."/>
            <person name="Camargo C.H."/>
            <person name="Sacchi C.T."/>
            <person name="Campos K.R."/>
            <person name="Santos M.B.N."/>
            <person name="Bokermann S."/>
            <person name="Alvim L.B."/>
            <person name="Santos L.S."/>
            <person name="Mattos-Guaraldi A.L."/>
        </authorList>
    </citation>
    <scope>NUCLEOTIDE SEQUENCE [LARGE SCALE GENOMIC DNA]</scope>
    <source>
        <strain evidence="2 5">70862</strain>
    </source>
</reference>
<dbReference type="Proteomes" id="UP001265983">
    <property type="component" value="Unassembled WGS sequence"/>
</dbReference>
<dbReference type="InterPro" id="IPR029058">
    <property type="entry name" value="AB_hydrolase_fold"/>
</dbReference>
<evidence type="ECO:0000313" key="2">
    <source>
        <dbReference type="EMBL" id="MDT9410989.1"/>
    </source>
</evidence>
<dbReference type="GO" id="GO:0016747">
    <property type="term" value="F:acyltransferase activity, transferring groups other than amino-acyl groups"/>
    <property type="evidence" value="ECO:0007669"/>
    <property type="project" value="TreeGrafter"/>
</dbReference>
<dbReference type="Proteomes" id="UP000423525">
    <property type="component" value="Chromosome"/>
</dbReference>
<dbReference type="KEGG" id="crf:FRC0190_01176"/>
<dbReference type="AlphaFoldDB" id="A0A6I8MFU9"/>
<organism evidence="3 4">
    <name type="scientific">Corynebacterium rouxii</name>
    <dbReference type="NCBI Taxonomy" id="2719119"/>
    <lineage>
        <taxon>Bacteria</taxon>
        <taxon>Bacillati</taxon>
        <taxon>Actinomycetota</taxon>
        <taxon>Actinomycetes</taxon>
        <taxon>Mycobacteriales</taxon>
        <taxon>Corynebacteriaceae</taxon>
        <taxon>Corynebacterium</taxon>
    </lineage>
</organism>
<dbReference type="EMBL" id="LR738855">
    <property type="protein sequence ID" value="VZH85198.1"/>
    <property type="molecule type" value="Genomic_DNA"/>
</dbReference>
<dbReference type="InterPro" id="IPR000801">
    <property type="entry name" value="Esterase-like"/>
</dbReference>
<dbReference type="PANTHER" id="PTHR48098">
    <property type="entry name" value="ENTEROCHELIN ESTERASE-RELATED"/>
    <property type="match status" value="1"/>
</dbReference>
<gene>
    <name evidence="3" type="ORF">FRC0190_01176</name>
    <name evidence="2" type="ORF">P8T80_06290</name>
</gene>
<keyword evidence="1" id="KW-0812">Transmembrane</keyword>
<evidence type="ECO:0000313" key="5">
    <source>
        <dbReference type="Proteomes" id="UP001265983"/>
    </source>
</evidence>
<evidence type="ECO:0000256" key="1">
    <source>
        <dbReference type="SAM" id="Phobius"/>
    </source>
</evidence>
<keyword evidence="1" id="KW-1133">Transmembrane helix</keyword>
<dbReference type="EMBL" id="JARUHM010000010">
    <property type="protein sequence ID" value="MDT9410989.1"/>
    <property type="molecule type" value="Genomic_DNA"/>
</dbReference>
<protein>
    <submittedName>
        <fullName evidence="2">Alpha/beta hydrolase-fold protein</fullName>
    </submittedName>
</protein>
<dbReference type="Gene3D" id="3.40.50.1820">
    <property type="entry name" value="alpha/beta hydrolase"/>
    <property type="match status" value="1"/>
</dbReference>
<evidence type="ECO:0000313" key="3">
    <source>
        <dbReference type="EMBL" id="VZH85198.1"/>
    </source>
</evidence>
<reference evidence="3 4" key="1">
    <citation type="submission" date="2019-11" db="EMBL/GenBank/DDBJ databases">
        <authorList>
            <person name="Brisse S."/>
        </authorList>
    </citation>
    <scope>NUCLEOTIDE SEQUENCE [LARGE SCALE GENOMIC DNA]</scope>
    <source>
        <strain evidence="3">FRC0190</strain>
    </source>
</reference>
<sequence>MSRVLSISLTQPLMMWFFMGLCVVSLLMIVYAAWRPWRVKGVIITLVAIIVGAFAAKVIVEKLWRPFPDSIPLSIYFGVALTVIALLATTFIRRRILLFIALCLSLVGSAGVANVTYQLYPDLRSLAPVEVAREMSYSEFAHVSKAPTAQGREIGAKVTFSLVGEKSSFPARDAIAYIPPSYWTKQADSLPVLVLMAGNPGSPSDWFESARVDAVADEYQRKHDGMSPIVISVDATATLGGDPLCVDGPEFKVMTYLTQDVPTGIKNAFKVNSDQSQWTIGGLSYGGTCSFQVITKHPGVYGHFLDFSGQDELVSGTHEQTLAKFFGGDQKRYDDSNPAAILKKYSAGNRFGSISGVFVAGSQDTESQKGLKRLNDLAQRAGMHTQYLEVPGGHDFGTWREAIRATFALSAQFGGL</sequence>
<accession>A0A6I8MFU9</accession>
<dbReference type="InterPro" id="IPR050583">
    <property type="entry name" value="Mycobacterial_A85_antigen"/>
</dbReference>
<dbReference type="Pfam" id="PF00756">
    <property type="entry name" value="Esterase"/>
    <property type="match status" value="1"/>
</dbReference>
<dbReference type="SUPFAM" id="SSF53474">
    <property type="entry name" value="alpha/beta-Hydrolases"/>
    <property type="match status" value="1"/>
</dbReference>
<dbReference type="PANTHER" id="PTHR48098:SF1">
    <property type="entry name" value="DIACYLGLYCEROL ACYLTRANSFERASE_MYCOLYLTRANSFERASE AG85A"/>
    <property type="match status" value="1"/>
</dbReference>